<accession>A0AAW0QMG5</accession>
<organism evidence="2 3">
    <name type="scientific">Apiospora kogelbergensis</name>
    <dbReference type="NCBI Taxonomy" id="1337665"/>
    <lineage>
        <taxon>Eukaryota</taxon>
        <taxon>Fungi</taxon>
        <taxon>Dikarya</taxon>
        <taxon>Ascomycota</taxon>
        <taxon>Pezizomycotina</taxon>
        <taxon>Sordariomycetes</taxon>
        <taxon>Xylariomycetidae</taxon>
        <taxon>Amphisphaeriales</taxon>
        <taxon>Apiosporaceae</taxon>
        <taxon>Apiospora</taxon>
    </lineage>
</organism>
<dbReference type="Proteomes" id="UP001392437">
    <property type="component" value="Unassembled WGS sequence"/>
</dbReference>
<dbReference type="AlphaFoldDB" id="A0AAW0QMG5"/>
<protein>
    <recommendedName>
        <fullName evidence="4">DUF5709 domain-containing protein</fullName>
    </recommendedName>
</protein>
<evidence type="ECO:0000256" key="1">
    <source>
        <dbReference type="SAM" id="MobiDB-lite"/>
    </source>
</evidence>
<feature type="region of interest" description="Disordered" evidence="1">
    <location>
        <begin position="1"/>
        <end position="82"/>
    </location>
</feature>
<gene>
    <name evidence="2" type="ORF">PG999_009998</name>
</gene>
<keyword evidence="3" id="KW-1185">Reference proteome</keyword>
<evidence type="ECO:0008006" key="4">
    <source>
        <dbReference type="Google" id="ProtNLM"/>
    </source>
</evidence>
<proteinExistence type="predicted"/>
<reference evidence="2 3" key="1">
    <citation type="submission" date="2023-01" db="EMBL/GenBank/DDBJ databases">
        <title>Analysis of 21 Apiospora genomes using comparative genomics revels a genus with tremendous synthesis potential of carbohydrate active enzymes and secondary metabolites.</title>
        <authorList>
            <person name="Sorensen T."/>
        </authorList>
    </citation>
    <scope>NUCLEOTIDE SEQUENCE [LARGE SCALE GENOMIC DNA]</scope>
    <source>
        <strain evidence="2 3">CBS 117206</strain>
    </source>
</reference>
<comment type="caution">
    <text evidence="2">The sequence shown here is derived from an EMBL/GenBank/DDBJ whole genome shotgun (WGS) entry which is preliminary data.</text>
</comment>
<evidence type="ECO:0000313" key="3">
    <source>
        <dbReference type="Proteomes" id="UP001392437"/>
    </source>
</evidence>
<dbReference type="EMBL" id="JAQQWP010000008">
    <property type="protein sequence ID" value="KAK8106639.1"/>
    <property type="molecule type" value="Genomic_DNA"/>
</dbReference>
<name>A0AAW0QMG5_9PEZI</name>
<evidence type="ECO:0000313" key="2">
    <source>
        <dbReference type="EMBL" id="KAK8106639.1"/>
    </source>
</evidence>
<sequence>MRERVRIIQHRLQSSQRQRREGHQATTKNQPTDEPRSIPDTAPSKDNDDDGVDMTPLGRRRTRRAAGPIDQTGEVTNDGVIDGAEDFVGYIATQEGSVIDGQAESFEDVA</sequence>